<evidence type="ECO:0000313" key="3">
    <source>
        <dbReference type="Proteomes" id="UP000553776"/>
    </source>
</evidence>
<name>A0A841TY73_9BACL</name>
<dbReference type="AlphaFoldDB" id="A0A841TY73"/>
<dbReference type="InterPro" id="IPR008928">
    <property type="entry name" value="6-hairpin_glycosidase_sf"/>
</dbReference>
<organism evidence="2 3">
    <name type="scientific">Cohnella xylanilytica</name>
    <dbReference type="NCBI Taxonomy" id="557555"/>
    <lineage>
        <taxon>Bacteria</taxon>
        <taxon>Bacillati</taxon>
        <taxon>Bacillota</taxon>
        <taxon>Bacilli</taxon>
        <taxon>Bacillales</taxon>
        <taxon>Paenibacillaceae</taxon>
        <taxon>Cohnella</taxon>
    </lineage>
</organism>
<dbReference type="SUPFAM" id="SSF48208">
    <property type="entry name" value="Six-hairpin glycosidases"/>
    <property type="match status" value="1"/>
</dbReference>
<protein>
    <submittedName>
        <fullName evidence="2">Glycoside hydrolase family 88 protein</fullName>
    </submittedName>
</protein>
<dbReference type="InterPro" id="IPR052043">
    <property type="entry name" value="PolySaccharide_Degr_Enz"/>
</dbReference>
<dbReference type="InterPro" id="IPR012341">
    <property type="entry name" value="6hp_glycosidase-like_sf"/>
</dbReference>
<dbReference type="Pfam" id="PF07470">
    <property type="entry name" value="Glyco_hydro_88"/>
    <property type="match status" value="1"/>
</dbReference>
<dbReference type="Gene3D" id="1.50.10.10">
    <property type="match status" value="1"/>
</dbReference>
<evidence type="ECO:0000256" key="1">
    <source>
        <dbReference type="ARBA" id="ARBA00022801"/>
    </source>
</evidence>
<dbReference type="PANTHER" id="PTHR33886">
    <property type="entry name" value="UNSATURATED RHAMNOGALACTURONAN HYDROLASE (EUROFUNG)"/>
    <property type="match status" value="1"/>
</dbReference>
<gene>
    <name evidence="2" type="ORF">H7B90_05580</name>
</gene>
<dbReference type="InterPro" id="IPR010905">
    <property type="entry name" value="Glyco_hydro_88"/>
</dbReference>
<sequence length="359" mass="39518">MERTRIEEAARRVYRFMTRSQPEQWGDHEWTDWAMNMDRWDWNSGVGVIAAAEFGRTAAGAAEGALREVEAWVERNRGRSEEVRVINSIAPFAVFPALFEMTGDPFYAEKTEEIARWLIDEAPRTRDGAFEHTVTERATFSEQIWADTVFMAVLFLARAARLLGDRRMAGEALEQACLHLRALQDEESGLLFHGWNCAAGNWMSAALWNRANAWNAAAVPMILEEAEDLCDDAGLPDEVKSRYRRLAEGLLAAQNESGLWPTVLDRPSYYEETSGSAGIAFGLYKAVRRGLVPASALGAADRALSAVLGKIEEDGAAGGVSGGTPVLASVEAYNEVPIFPTLYGQGLTLLLLSEALNRG</sequence>
<dbReference type="PANTHER" id="PTHR33886:SF8">
    <property type="entry name" value="UNSATURATED RHAMNOGALACTURONAN HYDROLASE (EUROFUNG)"/>
    <property type="match status" value="1"/>
</dbReference>
<dbReference type="GO" id="GO:0016787">
    <property type="term" value="F:hydrolase activity"/>
    <property type="evidence" value="ECO:0007669"/>
    <property type="project" value="UniProtKB-KW"/>
</dbReference>
<dbReference type="RefSeq" id="WP_185134870.1">
    <property type="nucleotide sequence ID" value="NZ_JACJVR010000019.1"/>
</dbReference>
<keyword evidence="3" id="KW-1185">Reference proteome</keyword>
<keyword evidence="1 2" id="KW-0378">Hydrolase</keyword>
<evidence type="ECO:0000313" key="2">
    <source>
        <dbReference type="EMBL" id="MBB6690871.1"/>
    </source>
</evidence>
<dbReference type="Proteomes" id="UP000553776">
    <property type="component" value="Unassembled WGS sequence"/>
</dbReference>
<comment type="caution">
    <text evidence="2">The sequence shown here is derived from an EMBL/GenBank/DDBJ whole genome shotgun (WGS) entry which is preliminary data.</text>
</comment>
<reference evidence="2 3" key="1">
    <citation type="submission" date="2020-08" db="EMBL/GenBank/DDBJ databases">
        <title>Cohnella phylogeny.</title>
        <authorList>
            <person name="Dunlap C."/>
        </authorList>
    </citation>
    <scope>NUCLEOTIDE SEQUENCE [LARGE SCALE GENOMIC DNA]</scope>
    <source>
        <strain evidence="2 3">DSM 25239</strain>
    </source>
</reference>
<proteinExistence type="predicted"/>
<dbReference type="GO" id="GO:0005975">
    <property type="term" value="P:carbohydrate metabolic process"/>
    <property type="evidence" value="ECO:0007669"/>
    <property type="project" value="InterPro"/>
</dbReference>
<dbReference type="EMBL" id="JACJVR010000019">
    <property type="protein sequence ID" value="MBB6690871.1"/>
    <property type="molecule type" value="Genomic_DNA"/>
</dbReference>
<accession>A0A841TY73</accession>